<feature type="domain" description="Coatomer alpha subunit C-terminal" evidence="1">
    <location>
        <begin position="7"/>
        <end position="75"/>
    </location>
</feature>
<evidence type="ECO:0000259" key="1">
    <source>
        <dbReference type="Pfam" id="PF06957"/>
    </source>
</evidence>
<protein>
    <submittedName>
        <fullName evidence="2">Copa protein</fullName>
    </submittedName>
</protein>
<dbReference type="OrthoDB" id="10261470at2759"/>
<evidence type="ECO:0000313" key="3">
    <source>
        <dbReference type="Proteomes" id="UP000649617"/>
    </source>
</evidence>
<organism evidence="2 3">
    <name type="scientific">Symbiodinium pilosum</name>
    <name type="common">Dinoflagellate</name>
    <dbReference type="NCBI Taxonomy" id="2952"/>
    <lineage>
        <taxon>Eukaryota</taxon>
        <taxon>Sar</taxon>
        <taxon>Alveolata</taxon>
        <taxon>Dinophyceae</taxon>
        <taxon>Suessiales</taxon>
        <taxon>Symbiodiniaceae</taxon>
        <taxon>Symbiodinium</taxon>
    </lineage>
</organism>
<comment type="caution">
    <text evidence="2">The sequence shown here is derived from an EMBL/GenBank/DDBJ whole genome shotgun (WGS) entry which is preliminary data.</text>
</comment>
<dbReference type="GO" id="GO:0016192">
    <property type="term" value="P:vesicle-mediated transport"/>
    <property type="evidence" value="ECO:0007669"/>
    <property type="project" value="InterPro"/>
</dbReference>
<keyword evidence="3" id="KW-1185">Reference proteome</keyword>
<dbReference type="Pfam" id="PF06957">
    <property type="entry name" value="COPI_C"/>
    <property type="match status" value="1"/>
</dbReference>
<sequence length="78" mass="8392">MSYVTGTDKHQINFDPKANADDVKLCAGSFTAIGPNDKYVSCPYCGSVYLPSFKGKLCDTCQLAEIGANTLGILLRQI</sequence>
<dbReference type="EMBL" id="CAJNIZ010044082">
    <property type="protein sequence ID" value="CAE7677466.1"/>
    <property type="molecule type" value="Genomic_DNA"/>
</dbReference>
<dbReference type="GO" id="GO:0005198">
    <property type="term" value="F:structural molecule activity"/>
    <property type="evidence" value="ECO:0007669"/>
    <property type="project" value="InterPro"/>
</dbReference>
<dbReference type="InterPro" id="IPR010714">
    <property type="entry name" value="Coatomer_asu_C"/>
</dbReference>
<dbReference type="Proteomes" id="UP000649617">
    <property type="component" value="Unassembled WGS sequence"/>
</dbReference>
<dbReference type="GO" id="GO:0030126">
    <property type="term" value="C:COPI vesicle coat"/>
    <property type="evidence" value="ECO:0007669"/>
    <property type="project" value="InterPro"/>
</dbReference>
<dbReference type="AlphaFoldDB" id="A0A812WHQ6"/>
<gene>
    <name evidence="2" type="primary">copa</name>
    <name evidence="2" type="ORF">SPIL2461_LOCUS18807</name>
</gene>
<name>A0A812WHQ6_SYMPI</name>
<accession>A0A812WHQ6</accession>
<dbReference type="GO" id="GO:0006886">
    <property type="term" value="P:intracellular protein transport"/>
    <property type="evidence" value="ECO:0007669"/>
    <property type="project" value="InterPro"/>
</dbReference>
<evidence type="ECO:0000313" key="2">
    <source>
        <dbReference type="EMBL" id="CAE7677466.1"/>
    </source>
</evidence>
<proteinExistence type="predicted"/>
<reference evidence="2" key="1">
    <citation type="submission" date="2021-02" db="EMBL/GenBank/DDBJ databases">
        <authorList>
            <person name="Dougan E. K."/>
            <person name="Rhodes N."/>
            <person name="Thang M."/>
            <person name="Chan C."/>
        </authorList>
    </citation>
    <scope>NUCLEOTIDE SEQUENCE</scope>
</reference>